<comment type="similarity">
    <text evidence="1">Belongs to the peptidase S10 family.</text>
</comment>
<sequence length="459" mass="52677">MYIKMWTTIFILFFVCLRVNAFFDWNLHELQGPMNNQTFLTPKNILKVTPLLAAEKNWKKARKEAKVKPFAGKVKSFAGFFTVNEGYESNMYFWYFLSEKATKKAPVILWLHGGPGQSSMMGLFEESGPYVIVNGQAVLRETSWTKYYNVLYIDNPIGAGFSYTKQSEGYSKTIDEAVDNLYEALRQFFKMFPEYKKNPFYVVGQSYGGKYIPVLANLIHEKNSENSTKINLKGMMIGCGCLDPVHQIAFADYLYEFGIIDRKGRTDVKSYETRSKNLLEAGYPLLAIAPLGLIGLKMVNAGFKYPLDIDNPHIDLSSYDEVEAFVTSDDVRKEIHVGNAEFHDKKMVLWYFKSDLLNSVSAELSKTLKLGYKVLMYAGQHDLVIPHEQTDKVIEHLEWDGAKKLVHSQPQPWYVDKELAGFSKSYANLQQVFVRKANHMIVRSQQKWMLDLLKKFISG</sequence>
<dbReference type="GO" id="GO:0006508">
    <property type="term" value="P:proteolysis"/>
    <property type="evidence" value="ECO:0007669"/>
    <property type="project" value="UniProtKB-KW"/>
</dbReference>
<organism evidence="8 9">
    <name type="scientific">Parthenolecanium corni</name>
    <dbReference type="NCBI Taxonomy" id="536013"/>
    <lineage>
        <taxon>Eukaryota</taxon>
        <taxon>Metazoa</taxon>
        <taxon>Ecdysozoa</taxon>
        <taxon>Arthropoda</taxon>
        <taxon>Hexapoda</taxon>
        <taxon>Insecta</taxon>
        <taxon>Pterygota</taxon>
        <taxon>Neoptera</taxon>
        <taxon>Paraneoptera</taxon>
        <taxon>Hemiptera</taxon>
        <taxon>Sternorrhyncha</taxon>
        <taxon>Coccoidea</taxon>
        <taxon>Coccidae</taxon>
        <taxon>Parthenolecanium</taxon>
    </lineage>
</organism>
<protein>
    <recommendedName>
        <fullName evidence="10">Carboxypeptidase</fullName>
    </recommendedName>
</protein>
<feature type="chain" id="PRO_5042891599" description="Carboxypeptidase" evidence="7">
    <location>
        <begin position="22"/>
        <end position="459"/>
    </location>
</feature>
<keyword evidence="4 7" id="KW-0732">Signal</keyword>
<dbReference type="PANTHER" id="PTHR11802">
    <property type="entry name" value="SERINE PROTEASE FAMILY S10 SERINE CARBOXYPEPTIDASE"/>
    <property type="match status" value="1"/>
</dbReference>
<dbReference type="InterPro" id="IPR029058">
    <property type="entry name" value="AB_hydrolase_fold"/>
</dbReference>
<dbReference type="Proteomes" id="UP001367676">
    <property type="component" value="Unassembled WGS sequence"/>
</dbReference>
<evidence type="ECO:0000256" key="3">
    <source>
        <dbReference type="ARBA" id="ARBA00022670"/>
    </source>
</evidence>
<evidence type="ECO:0008006" key="10">
    <source>
        <dbReference type="Google" id="ProtNLM"/>
    </source>
</evidence>
<evidence type="ECO:0000256" key="7">
    <source>
        <dbReference type="SAM" id="SignalP"/>
    </source>
</evidence>
<gene>
    <name evidence="8" type="ORF">V9T40_014761</name>
</gene>
<keyword evidence="9" id="KW-1185">Reference proteome</keyword>
<dbReference type="Pfam" id="PF00450">
    <property type="entry name" value="Peptidase_S10"/>
    <property type="match status" value="1"/>
</dbReference>
<evidence type="ECO:0000256" key="5">
    <source>
        <dbReference type="ARBA" id="ARBA00022801"/>
    </source>
</evidence>
<evidence type="ECO:0000313" key="9">
    <source>
        <dbReference type="Proteomes" id="UP001367676"/>
    </source>
</evidence>
<evidence type="ECO:0000256" key="2">
    <source>
        <dbReference type="ARBA" id="ARBA00022645"/>
    </source>
</evidence>
<dbReference type="InterPro" id="IPR001563">
    <property type="entry name" value="Peptidase_S10"/>
</dbReference>
<feature type="signal peptide" evidence="7">
    <location>
        <begin position="1"/>
        <end position="21"/>
    </location>
</feature>
<accession>A0AAN9T6C4</accession>
<dbReference type="PRINTS" id="PR00724">
    <property type="entry name" value="CRBOXYPTASEC"/>
</dbReference>
<keyword evidence="2" id="KW-0121">Carboxypeptidase</keyword>
<evidence type="ECO:0000256" key="1">
    <source>
        <dbReference type="ARBA" id="ARBA00009431"/>
    </source>
</evidence>
<keyword evidence="3" id="KW-0645">Protease</keyword>
<reference evidence="8 9" key="1">
    <citation type="submission" date="2024-03" db="EMBL/GenBank/DDBJ databases">
        <title>Adaptation during the transition from Ophiocordyceps entomopathogen to insect associate is accompanied by gene loss and intensified selection.</title>
        <authorList>
            <person name="Ward C.M."/>
            <person name="Onetto C.A."/>
            <person name="Borneman A.R."/>
        </authorList>
    </citation>
    <scope>NUCLEOTIDE SEQUENCE [LARGE SCALE GENOMIC DNA]</scope>
    <source>
        <strain evidence="8">AWRI1</strain>
        <tissue evidence="8">Single Adult Female</tissue>
    </source>
</reference>
<evidence type="ECO:0000256" key="4">
    <source>
        <dbReference type="ARBA" id="ARBA00022729"/>
    </source>
</evidence>
<dbReference type="SUPFAM" id="SSF53474">
    <property type="entry name" value="alpha/beta-Hydrolases"/>
    <property type="match status" value="1"/>
</dbReference>
<dbReference type="GO" id="GO:0004185">
    <property type="term" value="F:serine-type carboxypeptidase activity"/>
    <property type="evidence" value="ECO:0007669"/>
    <property type="project" value="InterPro"/>
</dbReference>
<dbReference type="PANTHER" id="PTHR11802:SF472">
    <property type="entry name" value="SERINE CARBOXYPEPTIDASE CPVL-RELATED"/>
    <property type="match status" value="1"/>
</dbReference>
<comment type="caution">
    <text evidence="8">The sequence shown here is derived from an EMBL/GenBank/DDBJ whole genome shotgun (WGS) entry which is preliminary data.</text>
</comment>
<keyword evidence="5" id="KW-0378">Hydrolase</keyword>
<proteinExistence type="inferred from homology"/>
<keyword evidence="6" id="KW-0325">Glycoprotein</keyword>
<evidence type="ECO:0000256" key="6">
    <source>
        <dbReference type="ARBA" id="ARBA00023180"/>
    </source>
</evidence>
<name>A0AAN9T6C4_9HEMI</name>
<dbReference type="Gene3D" id="3.40.50.1820">
    <property type="entry name" value="alpha/beta hydrolase"/>
    <property type="match status" value="1"/>
</dbReference>
<evidence type="ECO:0000313" key="8">
    <source>
        <dbReference type="EMBL" id="KAK7571157.1"/>
    </source>
</evidence>
<dbReference type="AlphaFoldDB" id="A0AAN9T6C4"/>
<dbReference type="EMBL" id="JBBCAQ010000041">
    <property type="protein sequence ID" value="KAK7571157.1"/>
    <property type="molecule type" value="Genomic_DNA"/>
</dbReference>